<comment type="caution">
    <text evidence="2">The sequence shown here is derived from an EMBL/GenBank/DDBJ whole genome shotgun (WGS) entry which is preliminary data.</text>
</comment>
<proteinExistence type="predicted"/>
<organism evidence="2 3">
    <name type="scientific">Batillaria attramentaria</name>
    <dbReference type="NCBI Taxonomy" id="370345"/>
    <lineage>
        <taxon>Eukaryota</taxon>
        <taxon>Metazoa</taxon>
        <taxon>Spiralia</taxon>
        <taxon>Lophotrochozoa</taxon>
        <taxon>Mollusca</taxon>
        <taxon>Gastropoda</taxon>
        <taxon>Caenogastropoda</taxon>
        <taxon>Sorbeoconcha</taxon>
        <taxon>Cerithioidea</taxon>
        <taxon>Batillariidae</taxon>
        <taxon>Batillaria</taxon>
    </lineage>
</organism>
<evidence type="ECO:0000313" key="3">
    <source>
        <dbReference type="Proteomes" id="UP001519460"/>
    </source>
</evidence>
<sequence>MLALTITLNYSKNKGVFFISNFIQFERSGVICICVQPQACRNGGNGSRMEPRQEPRPSDRRDLDDLSTISSDSYWDDPEQALDQEEPAVAFQASSSVCPIHQHKQAAHDVKFMPPAENYENCDSPDAAAPAENYEAMAPAVNYENTGSKENYETIAPAASFETMASEENYENLADLHLAVKRVPSEARELYENN</sequence>
<feature type="compositionally biased region" description="Basic and acidic residues" evidence="1">
    <location>
        <begin position="49"/>
        <end position="64"/>
    </location>
</feature>
<feature type="region of interest" description="Disordered" evidence="1">
    <location>
        <begin position="43"/>
        <end position="75"/>
    </location>
</feature>
<keyword evidence="3" id="KW-1185">Reference proteome</keyword>
<reference evidence="2 3" key="1">
    <citation type="journal article" date="2023" name="Sci. Data">
        <title>Genome assembly of the Korean intertidal mud-creeper Batillaria attramentaria.</title>
        <authorList>
            <person name="Patra A.K."/>
            <person name="Ho P.T."/>
            <person name="Jun S."/>
            <person name="Lee S.J."/>
            <person name="Kim Y."/>
            <person name="Won Y.J."/>
        </authorList>
    </citation>
    <scope>NUCLEOTIDE SEQUENCE [LARGE SCALE GENOMIC DNA]</scope>
    <source>
        <strain evidence="2">Wonlab-2016</strain>
    </source>
</reference>
<evidence type="ECO:0000256" key="1">
    <source>
        <dbReference type="SAM" id="MobiDB-lite"/>
    </source>
</evidence>
<dbReference type="AlphaFoldDB" id="A0ABD0L8E2"/>
<name>A0ABD0L8E2_9CAEN</name>
<accession>A0ABD0L8E2</accession>
<evidence type="ECO:0000313" key="2">
    <source>
        <dbReference type="EMBL" id="KAK7495369.1"/>
    </source>
</evidence>
<dbReference type="EMBL" id="JACVVK020000075">
    <property type="protein sequence ID" value="KAK7495369.1"/>
    <property type="molecule type" value="Genomic_DNA"/>
</dbReference>
<gene>
    <name evidence="2" type="ORF">BaRGS_00013308</name>
</gene>
<protein>
    <submittedName>
        <fullName evidence="2">Uncharacterized protein</fullName>
    </submittedName>
</protein>
<dbReference type="Proteomes" id="UP001519460">
    <property type="component" value="Unassembled WGS sequence"/>
</dbReference>